<evidence type="ECO:0000259" key="5">
    <source>
        <dbReference type="Pfam" id="PF08548"/>
    </source>
</evidence>
<dbReference type="Pfam" id="PF08548">
    <property type="entry name" value="Peptidase_M10_C"/>
    <property type="match status" value="1"/>
</dbReference>
<organism evidence="6 7">
    <name type="scientific">Rhodobacter viridis</name>
    <dbReference type="NCBI Taxonomy" id="1054202"/>
    <lineage>
        <taxon>Bacteria</taxon>
        <taxon>Pseudomonadati</taxon>
        <taxon>Pseudomonadota</taxon>
        <taxon>Alphaproteobacteria</taxon>
        <taxon>Rhodobacterales</taxon>
        <taxon>Rhodobacter group</taxon>
        <taxon>Rhodobacter</taxon>
    </lineage>
</organism>
<evidence type="ECO:0000256" key="4">
    <source>
        <dbReference type="ARBA" id="ARBA00022737"/>
    </source>
</evidence>
<dbReference type="EMBL" id="QJTK01000005">
    <property type="protein sequence ID" value="PYF10350.1"/>
    <property type="molecule type" value="Genomic_DNA"/>
</dbReference>
<dbReference type="InterPro" id="IPR018511">
    <property type="entry name" value="Hemolysin-typ_Ca-bd_CS"/>
</dbReference>
<dbReference type="PANTHER" id="PTHR38340">
    <property type="entry name" value="S-LAYER PROTEIN"/>
    <property type="match status" value="1"/>
</dbReference>
<accession>A0A318UDB9</accession>
<dbReference type="InterPro" id="IPR050557">
    <property type="entry name" value="RTX_toxin/Mannuronan_C5-epim"/>
</dbReference>
<evidence type="ECO:0000256" key="2">
    <source>
        <dbReference type="ARBA" id="ARBA00004613"/>
    </source>
</evidence>
<feature type="domain" description="Peptidase M10 serralysin C-terminal" evidence="5">
    <location>
        <begin position="40"/>
        <end position="291"/>
    </location>
</feature>
<dbReference type="GO" id="GO:0005615">
    <property type="term" value="C:extracellular space"/>
    <property type="evidence" value="ECO:0007669"/>
    <property type="project" value="InterPro"/>
</dbReference>
<evidence type="ECO:0000313" key="7">
    <source>
        <dbReference type="Proteomes" id="UP000247727"/>
    </source>
</evidence>
<dbReference type="PRINTS" id="PR00313">
    <property type="entry name" value="CABNDNGRPT"/>
</dbReference>
<dbReference type="InterPro" id="IPR013858">
    <property type="entry name" value="Peptidase_M10B_C"/>
</dbReference>
<evidence type="ECO:0000313" key="6">
    <source>
        <dbReference type="EMBL" id="PYF10350.1"/>
    </source>
</evidence>
<comment type="cofactor">
    <cofactor evidence="1">
        <name>Ca(2+)</name>
        <dbReference type="ChEBI" id="CHEBI:29108"/>
    </cofactor>
</comment>
<sequence>MARTPAKSIASTRLYGGFTAPDTDAVPVVAAVGDDTLTGEGGNDTINGLSGNDLLHGMGGNDSLIGGLGNDTLAGDSGADTAIGGAGDDTYIVADRLDTLIELANGGDDLVLSSVTLALAANVERLTLTGAEAINGSGNGRGNAIIGNDASNVLSGFGGADRIDGRGGADRLKGGQGADVLTGGLGADTFVYSSAAESHGAARDTLTDFAHGIDHIHLSAIDANTATGTNEAFTFIGTGVFTHVAGQLRYTVKTDANGPHILLQADTDGDGLANLTILLNNANLLTAADFIL</sequence>
<dbReference type="GO" id="GO:0005509">
    <property type="term" value="F:calcium ion binding"/>
    <property type="evidence" value="ECO:0007669"/>
    <property type="project" value="InterPro"/>
</dbReference>
<dbReference type="Proteomes" id="UP000247727">
    <property type="component" value="Unassembled WGS sequence"/>
</dbReference>
<evidence type="ECO:0000256" key="3">
    <source>
        <dbReference type="ARBA" id="ARBA00022525"/>
    </source>
</evidence>
<protein>
    <submittedName>
        <fullName evidence="6">Hemolysin type calcium-binding protein</fullName>
    </submittedName>
</protein>
<dbReference type="Pfam" id="PF00353">
    <property type="entry name" value="HemolysinCabind"/>
    <property type="match status" value="2"/>
</dbReference>
<keyword evidence="7" id="KW-1185">Reference proteome</keyword>
<dbReference type="AlphaFoldDB" id="A0A318UDB9"/>
<dbReference type="PROSITE" id="PS00330">
    <property type="entry name" value="HEMOLYSIN_CALCIUM"/>
    <property type="match status" value="3"/>
</dbReference>
<reference evidence="6 7" key="1">
    <citation type="submission" date="2018-06" db="EMBL/GenBank/DDBJ databases">
        <title>Genomic Encyclopedia of Type Strains, Phase III (KMG-III): the genomes of soil and plant-associated and newly described type strains.</title>
        <authorList>
            <person name="Whitman W."/>
        </authorList>
    </citation>
    <scope>NUCLEOTIDE SEQUENCE [LARGE SCALE GENOMIC DNA]</scope>
    <source>
        <strain evidence="6 7">JA737</strain>
    </source>
</reference>
<evidence type="ECO:0000256" key="1">
    <source>
        <dbReference type="ARBA" id="ARBA00001913"/>
    </source>
</evidence>
<dbReference type="PANTHER" id="PTHR38340:SF1">
    <property type="entry name" value="S-LAYER PROTEIN"/>
    <property type="match status" value="1"/>
</dbReference>
<gene>
    <name evidence="6" type="ORF">C8J30_105160</name>
</gene>
<name>A0A318UDB9_9RHOB</name>
<dbReference type="Gene3D" id="2.150.10.10">
    <property type="entry name" value="Serralysin-like metalloprotease, C-terminal"/>
    <property type="match status" value="2"/>
</dbReference>
<comment type="subcellular location">
    <subcellularLocation>
        <location evidence="2">Secreted</location>
    </subcellularLocation>
</comment>
<dbReference type="OrthoDB" id="7762442at2"/>
<comment type="caution">
    <text evidence="6">The sequence shown here is derived from an EMBL/GenBank/DDBJ whole genome shotgun (WGS) entry which is preliminary data.</text>
</comment>
<dbReference type="SUPFAM" id="SSF51120">
    <property type="entry name" value="beta-Roll"/>
    <property type="match status" value="2"/>
</dbReference>
<proteinExistence type="predicted"/>
<keyword evidence="4" id="KW-0677">Repeat</keyword>
<dbReference type="InterPro" id="IPR011049">
    <property type="entry name" value="Serralysin-like_metalloprot_C"/>
</dbReference>
<keyword evidence="3" id="KW-0964">Secreted</keyword>
<dbReference type="InterPro" id="IPR001343">
    <property type="entry name" value="Hemolysn_Ca-bd"/>
</dbReference>